<evidence type="ECO:0000256" key="8">
    <source>
        <dbReference type="SAM" id="SignalP"/>
    </source>
</evidence>
<comment type="caution">
    <text evidence="10">The sequence shown here is derived from an EMBL/GenBank/DDBJ whole genome shotgun (WGS) entry which is preliminary data.</text>
</comment>
<dbReference type="InterPro" id="IPR009457">
    <property type="entry name" value="THH1/TOM1/TOM3_dom"/>
</dbReference>
<evidence type="ECO:0000313" key="11">
    <source>
        <dbReference type="Proteomes" id="UP000886885"/>
    </source>
</evidence>
<evidence type="ECO:0000256" key="5">
    <source>
        <dbReference type="ARBA" id="ARBA00022989"/>
    </source>
</evidence>
<keyword evidence="6 7" id="KW-0472">Membrane</keyword>
<feature type="transmembrane region" description="Helical" evidence="7">
    <location>
        <begin position="161"/>
        <end position="180"/>
    </location>
</feature>
<reference evidence="10" key="1">
    <citation type="journal article" date="2020" name="bioRxiv">
        <title>Hybrid origin of Populus tomentosa Carr. identified through genome sequencing and phylogenomic analysis.</title>
        <authorList>
            <person name="An X."/>
            <person name="Gao K."/>
            <person name="Chen Z."/>
            <person name="Li J."/>
            <person name="Yang X."/>
            <person name="Yang X."/>
            <person name="Zhou J."/>
            <person name="Guo T."/>
            <person name="Zhao T."/>
            <person name="Huang S."/>
            <person name="Miao D."/>
            <person name="Khan W.U."/>
            <person name="Rao P."/>
            <person name="Ye M."/>
            <person name="Lei B."/>
            <person name="Liao W."/>
            <person name="Wang J."/>
            <person name="Ji L."/>
            <person name="Li Y."/>
            <person name="Guo B."/>
            <person name="Mustafa N.S."/>
            <person name="Li S."/>
            <person name="Yun Q."/>
            <person name="Keller S.R."/>
            <person name="Mao J."/>
            <person name="Zhang R."/>
            <person name="Strauss S.H."/>
        </authorList>
    </citation>
    <scope>NUCLEOTIDE SEQUENCE</scope>
    <source>
        <strain evidence="10">GM15</strain>
        <tissue evidence="10">Leaf</tissue>
    </source>
</reference>
<feature type="signal peptide" evidence="8">
    <location>
        <begin position="1"/>
        <end position="17"/>
    </location>
</feature>
<accession>A0A8X7YS37</accession>
<evidence type="ECO:0000256" key="7">
    <source>
        <dbReference type="SAM" id="Phobius"/>
    </source>
</evidence>
<evidence type="ECO:0000259" key="9">
    <source>
        <dbReference type="Pfam" id="PF06454"/>
    </source>
</evidence>
<name>A0A8X7YS37_POPTO</name>
<dbReference type="OrthoDB" id="19798at2759"/>
<dbReference type="InterPro" id="IPR040226">
    <property type="entry name" value="THH1/TOM1/TOM3"/>
</dbReference>
<dbReference type="AlphaFoldDB" id="A0A8X7YS37"/>
<dbReference type="Pfam" id="PF06454">
    <property type="entry name" value="THH1_TOM1-3_dom"/>
    <property type="match status" value="1"/>
</dbReference>
<protein>
    <recommendedName>
        <fullName evidence="9">THH1/TOM1/TOM3 domain-containing protein</fullName>
    </recommendedName>
</protein>
<feature type="transmembrane region" description="Helical" evidence="7">
    <location>
        <begin position="107"/>
        <end position="129"/>
    </location>
</feature>
<feature type="transmembrane region" description="Helical" evidence="7">
    <location>
        <begin position="73"/>
        <end position="95"/>
    </location>
</feature>
<feature type="chain" id="PRO_5036450627" description="THH1/TOM1/TOM3 domain-containing protein" evidence="8">
    <location>
        <begin position="18"/>
        <end position="230"/>
    </location>
</feature>
<dbReference type="Proteomes" id="UP000886885">
    <property type="component" value="Chromosome 11A"/>
</dbReference>
<keyword evidence="8" id="KW-0732">Signal</keyword>
<dbReference type="GO" id="GO:0009705">
    <property type="term" value="C:plant-type vacuole membrane"/>
    <property type="evidence" value="ECO:0007669"/>
    <property type="project" value="TreeGrafter"/>
</dbReference>
<evidence type="ECO:0000256" key="3">
    <source>
        <dbReference type="ARBA" id="ARBA00022554"/>
    </source>
</evidence>
<comment type="similarity">
    <text evidence="2">Belongs to the plant tobamovirus multiplication TOM1 protein family.</text>
</comment>
<keyword evidence="3" id="KW-0926">Vacuole</keyword>
<evidence type="ECO:0000256" key="4">
    <source>
        <dbReference type="ARBA" id="ARBA00022692"/>
    </source>
</evidence>
<evidence type="ECO:0000256" key="2">
    <source>
        <dbReference type="ARBA" id="ARBA00006779"/>
    </source>
</evidence>
<evidence type="ECO:0000256" key="6">
    <source>
        <dbReference type="ARBA" id="ARBA00023136"/>
    </source>
</evidence>
<evidence type="ECO:0000313" key="10">
    <source>
        <dbReference type="EMBL" id="KAG6755701.1"/>
    </source>
</evidence>
<dbReference type="PANTHER" id="PTHR31142:SF1">
    <property type="entry name" value="TOBAMOVIRUS MULTIPLICATION PROTEIN 1"/>
    <property type="match status" value="1"/>
</dbReference>
<evidence type="ECO:0000256" key="1">
    <source>
        <dbReference type="ARBA" id="ARBA00004128"/>
    </source>
</evidence>
<keyword evidence="5 7" id="KW-1133">Transmembrane helix</keyword>
<feature type="transmembrane region" description="Helical" evidence="7">
    <location>
        <begin position="27"/>
        <end position="47"/>
    </location>
</feature>
<feature type="domain" description="THH1/TOM1/TOM3" evidence="9">
    <location>
        <begin position="62"/>
        <end position="229"/>
    </location>
</feature>
<sequence>MVTSLSLSLGSLLGAASLPSSEDCLDGVFYTLCAAYALVSAVALVRVSASPHPRLSLSYKNVARSLPSDKLRVFYISVNAAMYFIQVCIWVYLWIDDNSVVELIGKIFIAVLSILAALSFLVYGGRLFFMLKRFPIESKGRRKKLHEYDELHCRLDQLQPYASLASLSDVLCLQVLLSAFDADASLDVLDHPVLNFIYYMLVEILPSALVLYILRKLPPKRISAQYHPIC</sequence>
<proteinExistence type="inferred from homology"/>
<organism evidence="10 11">
    <name type="scientific">Populus tomentosa</name>
    <name type="common">Chinese white poplar</name>
    <dbReference type="NCBI Taxonomy" id="118781"/>
    <lineage>
        <taxon>Eukaryota</taxon>
        <taxon>Viridiplantae</taxon>
        <taxon>Streptophyta</taxon>
        <taxon>Embryophyta</taxon>
        <taxon>Tracheophyta</taxon>
        <taxon>Spermatophyta</taxon>
        <taxon>Magnoliopsida</taxon>
        <taxon>eudicotyledons</taxon>
        <taxon>Gunneridae</taxon>
        <taxon>Pentapetalae</taxon>
        <taxon>rosids</taxon>
        <taxon>fabids</taxon>
        <taxon>Malpighiales</taxon>
        <taxon>Salicaceae</taxon>
        <taxon>Saliceae</taxon>
        <taxon>Populus</taxon>
    </lineage>
</organism>
<keyword evidence="11" id="KW-1185">Reference proteome</keyword>
<feature type="transmembrane region" description="Helical" evidence="7">
    <location>
        <begin position="196"/>
        <end position="214"/>
    </location>
</feature>
<gene>
    <name evidence="10" type="ORF">POTOM_039101</name>
</gene>
<keyword evidence="4 7" id="KW-0812">Transmembrane</keyword>
<dbReference type="PANTHER" id="PTHR31142">
    <property type="entry name" value="TOBAMOVIRUS MULTIPLICATION PROTEIN 1-LIKE ISOFORM X1"/>
    <property type="match status" value="1"/>
</dbReference>
<comment type="subcellular location">
    <subcellularLocation>
        <location evidence="1">Vacuole membrane</location>
        <topology evidence="1">Multi-pass membrane protein</topology>
    </subcellularLocation>
</comment>
<dbReference type="EMBL" id="JAAWWB010000021">
    <property type="protein sequence ID" value="KAG6755701.1"/>
    <property type="molecule type" value="Genomic_DNA"/>
</dbReference>